<evidence type="ECO:0000256" key="1">
    <source>
        <dbReference type="ARBA" id="ARBA00022603"/>
    </source>
</evidence>
<keyword evidence="3" id="KW-0949">S-adenosyl-L-methionine</keyword>
<dbReference type="InterPro" id="IPR016461">
    <property type="entry name" value="COMT-like"/>
</dbReference>
<dbReference type="Gene3D" id="3.40.50.150">
    <property type="entry name" value="Vaccinia Virus protein VP39"/>
    <property type="match status" value="1"/>
</dbReference>
<keyword evidence="1" id="KW-0489">Methyltransferase</keyword>
<name>C8VB33_EMENI</name>
<dbReference type="InterPro" id="IPR012967">
    <property type="entry name" value="COMT_dimerisation"/>
</dbReference>
<dbReference type="InterPro" id="IPR029063">
    <property type="entry name" value="SAM-dependent_MTases_sf"/>
</dbReference>
<dbReference type="PROSITE" id="PS51683">
    <property type="entry name" value="SAM_OMT_II"/>
    <property type="match status" value="1"/>
</dbReference>
<dbReference type="Proteomes" id="UP000000560">
    <property type="component" value="Chromosome IV"/>
</dbReference>
<dbReference type="OrthoDB" id="4498873at2759"/>
<evidence type="ECO:0000256" key="4">
    <source>
        <dbReference type="PIRSR" id="PIRSR005739-1"/>
    </source>
</evidence>
<dbReference type="PANTHER" id="PTHR43712">
    <property type="entry name" value="PUTATIVE (AFU_ORTHOLOGUE AFUA_4G14580)-RELATED"/>
    <property type="match status" value="1"/>
</dbReference>
<dbReference type="PANTHER" id="PTHR43712:SF4">
    <property type="entry name" value="O-METHYLTRANSFERASE DOMAIN-CONTAINING PROTEIN"/>
    <property type="match status" value="1"/>
</dbReference>
<dbReference type="SUPFAM" id="SSF53335">
    <property type="entry name" value="S-adenosyl-L-methionine-dependent methyltransferases"/>
    <property type="match status" value="1"/>
</dbReference>
<dbReference type="SUPFAM" id="SSF46785">
    <property type="entry name" value="Winged helix' DNA-binding domain"/>
    <property type="match status" value="1"/>
</dbReference>
<dbReference type="GO" id="GO:0008171">
    <property type="term" value="F:O-methyltransferase activity"/>
    <property type="evidence" value="ECO:0007669"/>
    <property type="project" value="InterPro"/>
</dbReference>
<dbReference type="KEGG" id="ani:ANIA_10889"/>
<feature type="domain" description="O-methyltransferase C-terminal" evidence="5">
    <location>
        <begin position="119"/>
        <end position="315"/>
    </location>
</feature>
<dbReference type="VEuPathDB" id="FungiDB:AN10889"/>
<dbReference type="OMA" id="TMIMEER"/>
<evidence type="ECO:0000256" key="2">
    <source>
        <dbReference type="ARBA" id="ARBA00022679"/>
    </source>
</evidence>
<evidence type="ECO:0000256" key="3">
    <source>
        <dbReference type="ARBA" id="ARBA00022691"/>
    </source>
</evidence>
<sequence>MLTALSKQGRQTALVCIGGDLGIFKSLAESKAPLSSKQLAEATMADPLLVSRIMRYLVASRLVGETAPDQYVATKKTYVFADPRFEEPIRFFHAVSNRAFQALPEFLKETGYQNETQRSAFQKGLGTELQLYPWLKQHPDVLKNFQAAMRLTKDANGVGVMPLDSSVSSGHEGVMFVDIGGNTGHQAAEVLSQHPELAGRVTVQDRGEVIKSAPEMKGIQWMEHDFFDVQPVKGAKYYYLRAILHNWDDDHAVQILANIVPAMSADSLVAIDEVVVPDRDAHLWPAGLDLQMYTIFGTRERTAAQWDAILDRAGLRAVAVKRYAPVMQSSVIFAAAK</sequence>
<keyword evidence="2" id="KW-0808">Transferase</keyword>
<dbReference type="GO" id="GO:0044550">
    <property type="term" value="P:secondary metabolite biosynthetic process"/>
    <property type="evidence" value="ECO:0000318"/>
    <property type="project" value="GO_Central"/>
</dbReference>
<evidence type="ECO:0000313" key="8">
    <source>
        <dbReference type="Proteomes" id="UP000000560"/>
    </source>
</evidence>
<evidence type="ECO:0000313" key="7">
    <source>
        <dbReference type="EMBL" id="CBF79149.1"/>
    </source>
</evidence>
<dbReference type="EMBL" id="BN001304">
    <property type="protein sequence ID" value="CBF79149.1"/>
    <property type="molecule type" value="Genomic_DNA"/>
</dbReference>
<dbReference type="GO" id="GO:0046983">
    <property type="term" value="F:protein dimerization activity"/>
    <property type="evidence" value="ECO:0007669"/>
    <property type="project" value="InterPro"/>
</dbReference>
<reference evidence="8" key="1">
    <citation type="journal article" date="2005" name="Nature">
        <title>Sequencing of Aspergillus nidulans and comparative analysis with A. fumigatus and A. oryzae.</title>
        <authorList>
            <person name="Galagan J.E."/>
            <person name="Calvo S.E."/>
            <person name="Cuomo C."/>
            <person name="Ma L.J."/>
            <person name="Wortman J.R."/>
            <person name="Batzoglou S."/>
            <person name="Lee S.I."/>
            <person name="Basturkmen M."/>
            <person name="Spevak C.C."/>
            <person name="Clutterbuck J."/>
            <person name="Kapitonov V."/>
            <person name="Jurka J."/>
            <person name="Scazzocchio C."/>
            <person name="Farman M."/>
            <person name="Butler J."/>
            <person name="Purcell S."/>
            <person name="Harris S."/>
            <person name="Braus G.H."/>
            <person name="Draht O."/>
            <person name="Busch S."/>
            <person name="D'Enfert C."/>
            <person name="Bouchier C."/>
            <person name="Goldman G.H."/>
            <person name="Bell-Pedersen D."/>
            <person name="Griffiths-Jones S."/>
            <person name="Doonan J.H."/>
            <person name="Yu J."/>
            <person name="Vienken K."/>
            <person name="Pain A."/>
            <person name="Freitag M."/>
            <person name="Selker E.U."/>
            <person name="Archer D.B."/>
            <person name="Penalva M.A."/>
            <person name="Oakley B.R."/>
            <person name="Momany M."/>
            <person name="Tanaka T."/>
            <person name="Kumagai T."/>
            <person name="Asai K."/>
            <person name="Machida M."/>
            <person name="Nierman W.C."/>
            <person name="Denning D.W."/>
            <person name="Caddick M."/>
            <person name="Hynes M."/>
            <person name="Paoletti M."/>
            <person name="Fischer R."/>
            <person name="Miller B."/>
            <person name="Dyer P."/>
            <person name="Sachs M.S."/>
            <person name="Osmani S.A."/>
            <person name="Birren B.W."/>
        </authorList>
    </citation>
    <scope>NUCLEOTIDE SEQUENCE [LARGE SCALE GENOMIC DNA]</scope>
    <source>
        <strain evidence="8">FGSC A4 / ATCC 38163 / CBS 112.46 / NRRL 194 / M139</strain>
    </source>
</reference>
<dbReference type="InterPro" id="IPR036388">
    <property type="entry name" value="WH-like_DNA-bd_sf"/>
</dbReference>
<evidence type="ECO:0000259" key="6">
    <source>
        <dbReference type="Pfam" id="PF08100"/>
    </source>
</evidence>
<organism evidence="7 8">
    <name type="scientific">Emericella nidulans (strain FGSC A4 / ATCC 38163 / CBS 112.46 / NRRL 194 / M139)</name>
    <name type="common">Aspergillus nidulans</name>
    <dbReference type="NCBI Taxonomy" id="227321"/>
    <lineage>
        <taxon>Eukaryota</taxon>
        <taxon>Fungi</taxon>
        <taxon>Dikarya</taxon>
        <taxon>Ascomycota</taxon>
        <taxon>Pezizomycotina</taxon>
        <taxon>Eurotiomycetes</taxon>
        <taxon>Eurotiomycetidae</taxon>
        <taxon>Eurotiales</taxon>
        <taxon>Aspergillaceae</taxon>
        <taxon>Aspergillus</taxon>
        <taxon>Aspergillus subgen. Nidulantes</taxon>
    </lineage>
</organism>
<feature type="active site" description="Proton acceptor" evidence="4">
    <location>
        <position position="245"/>
    </location>
</feature>
<dbReference type="AlphaFoldDB" id="C8VB33"/>
<dbReference type="GO" id="GO:0032259">
    <property type="term" value="P:methylation"/>
    <property type="evidence" value="ECO:0007669"/>
    <property type="project" value="UniProtKB-KW"/>
</dbReference>
<dbReference type="Pfam" id="PF00891">
    <property type="entry name" value="Methyltransf_2"/>
    <property type="match status" value="1"/>
</dbReference>
<accession>C8VB33</accession>
<dbReference type="RefSeq" id="XP_050467915.1">
    <property type="nucleotide sequence ID" value="XM_050611946.1"/>
</dbReference>
<dbReference type="Gene3D" id="1.10.10.10">
    <property type="entry name" value="Winged helix-like DNA-binding domain superfamily/Winged helix DNA-binding domain"/>
    <property type="match status" value="1"/>
</dbReference>
<keyword evidence="8" id="KW-1185">Reference proteome</keyword>
<dbReference type="PIRSF" id="PIRSF005739">
    <property type="entry name" value="O-mtase"/>
    <property type="match status" value="1"/>
</dbReference>
<protein>
    <submittedName>
        <fullName evidence="7">Uncharacterized protein</fullName>
    </submittedName>
</protein>
<dbReference type="GeneID" id="74896661"/>
<feature type="domain" description="O-methyltransferase dimerisation" evidence="6">
    <location>
        <begin position="20"/>
        <end position="74"/>
    </location>
</feature>
<gene>
    <name evidence="7" type="ORF">ANIA_10889</name>
</gene>
<reference evidence="8" key="2">
    <citation type="journal article" date="2009" name="Fungal Genet. Biol.">
        <title>The 2008 update of the Aspergillus nidulans genome annotation: a community effort.</title>
        <authorList>
            <person name="Wortman J.R."/>
            <person name="Gilsenan J.M."/>
            <person name="Joardar V."/>
            <person name="Deegan J."/>
            <person name="Clutterbuck J."/>
            <person name="Andersen M.R."/>
            <person name="Archer D."/>
            <person name="Bencina M."/>
            <person name="Braus G."/>
            <person name="Coutinho P."/>
            <person name="von Dohren H."/>
            <person name="Doonan J."/>
            <person name="Driessen A.J."/>
            <person name="Durek P."/>
            <person name="Espeso E."/>
            <person name="Fekete E."/>
            <person name="Flipphi M."/>
            <person name="Estrada C.G."/>
            <person name="Geysens S."/>
            <person name="Goldman G."/>
            <person name="de Groot P.W."/>
            <person name="Hansen K."/>
            <person name="Harris S.D."/>
            <person name="Heinekamp T."/>
            <person name="Helmstaedt K."/>
            <person name="Henrissat B."/>
            <person name="Hofmann G."/>
            <person name="Homan T."/>
            <person name="Horio T."/>
            <person name="Horiuchi H."/>
            <person name="James S."/>
            <person name="Jones M."/>
            <person name="Karaffa L."/>
            <person name="Karanyi Z."/>
            <person name="Kato M."/>
            <person name="Keller N."/>
            <person name="Kelly D.E."/>
            <person name="Kiel J.A."/>
            <person name="Kim J.M."/>
            <person name="van der Klei I.J."/>
            <person name="Klis F.M."/>
            <person name="Kovalchuk A."/>
            <person name="Krasevec N."/>
            <person name="Kubicek C.P."/>
            <person name="Liu B."/>
            <person name="Maccabe A."/>
            <person name="Meyer V."/>
            <person name="Mirabito P."/>
            <person name="Miskei M."/>
            <person name="Mos M."/>
            <person name="Mullins J."/>
            <person name="Nelson D.R."/>
            <person name="Nielsen J."/>
            <person name="Oakley B.R."/>
            <person name="Osmani S.A."/>
            <person name="Pakula T."/>
            <person name="Paszewski A."/>
            <person name="Paulsen I."/>
            <person name="Pilsyk S."/>
            <person name="Pocsi I."/>
            <person name="Punt P.J."/>
            <person name="Ram A.F."/>
            <person name="Ren Q."/>
            <person name="Robellet X."/>
            <person name="Robson G."/>
            <person name="Seiboth B."/>
            <person name="van Solingen P."/>
            <person name="Specht T."/>
            <person name="Sun J."/>
            <person name="Taheri-Talesh N."/>
            <person name="Takeshita N."/>
            <person name="Ussery D."/>
            <person name="vanKuyk P.A."/>
            <person name="Visser H."/>
            <person name="van de Vondervoort P.J."/>
            <person name="de Vries R.P."/>
            <person name="Walton J."/>
            <person name="Xiang X."/>
            <person name="Xiong Y."/>
            <person name="Zeng A.P."/>
            <person name="Brandt B.W."/>
            <person name="Cornell M.J."/>
            <person name="van den Hondel C.A."/>
            <person name="Visser J."/>
            <person name="Oliver S.G."/>
            <person name="Turner G."/>
        </authorList>
    </citation>
    <scope>GENOME REANNOTATION</scope>
    <source>
        <strain evidence="8">FGSC A4 / ATCC 38163 / CBS 112.46 / NRRL 194 / M139</strain>
    </source>
</reference>
<dbReference type="HOGENOM" id="CLU_005533_5_0_1"/>
<dbReference type="Pfam" id="PF08100">
    <property type="entry name" value="Dimerisation"/>
    <property type="match status" value="1"/>
</dbReference>
<dbReference type="InterPro" id="IPR001077">
    <property type="entry name" value="COMT_C"/>
</dbReference>
<dbReference type="InterPro" id="IPR036390">
    <property type="entry name" value="WH_DNA-bd_sf"/>
</dbReference>
<evidence type="ECO:0000259" key="5">
    <source>
        <dbReference type="Pfam" id="PF00891"/>
    </source>
</evidence>
<dbReference type="GO" id="GO:0008757">
    <property type="term" value="F:S-adenosylmethionine-dependent methyltransferase activity"/>
    <property type="evidence" value="ECO:0000318"/>
    <property type="project" value="GO_Central"/>
</dbReference>
<dbReference type="InParanoid" id="C8VB33"/>
<proteinExistence type="predicted"/>
<dbReference type="eggNOG" id="KOG3178">
    <property type="taxonomic scope" value="Eukaryota"/>
</dbReference>